<organism evidence="1 2">
    <name type="scientific">Helianthus annuus</name>
    <name type="common">Common sunflower</name>
    <dbReference type="NCBI Taxonomy" id="4232"/>
    <lineage>
        <taxon>Eukaryota</taxon>
        <taxon>Viridiplantae</taxon>
        <taxon>Streptophyta</taxon>
        <taxon>Embryophyta</taxon>
        <taxon>Tracheophyta</taxon>
        <taxon>Spermatophyta</taxon>
        <taxon>Magnoliopsida</taxon>
        <taxon>eudicotyledons</taxon>
        <taxon>Gunneridae</taxon>
        <taxon>Pentapetalae</taxon>
        <taxon>asterids</taxon>
        <taxon>campanulids</taxon>
        <taxon>Asterales</taxon>
        <taxon>Asteraceae</taxon>
        <taxon>Asteroideae</taxon>
        <taxon>Heliantheae alliance</taxon>
        <taxon>Heliantheae</taxon>
        <taxon>Helianthus</taxon>
    </lineage>
</organism>
<accession>A0A9K3E1S2</accession>
<reference evidence="1" key="2">
    <citation type="submission" date="2020-06" db="EMBL/GenBank/DDBJ databases">
        <title>Helianthus annuus Genome sequencing and assembly Release 2.</title>
        <authorList>
            <person name="Gouzy J."/>
            <person name="Langlade N."/>
            <person name="Munos S."/>
        </authorList>
    </citation>
    <scope>NUCLEOTIDE SEQUENCE</scope>
    <source>
        <tissue evidence="1">Leaves</tissue>
    </source>
</reference>
<evidence type="ECO:0000313" key="2">
    <source>
        <dbReference type="Proteomes" id="UP000215914"/>
    </source>
</evidence>
<protein>
    <submittedName>
        <fullName evidence="1">Uncharacterized protein</fullName>
    </submittedName>
</protein>
<dbReference type="EMBL" id="MNCJ02000330">
    <property type="protein sequence ID" value="KAF5765436.1"/>
    <property type="molecule type" value="Genomic_DNA"/>
</dbReference>
<proteinExistence type="predicted"/>
<dbReference type="PANTHER" id="PTHR33491">
    <property type="entry name" value="OSJNBA0016N04.9 PROTEIN"/>
    <property type="match status" value="1"/>
</dbReference>
<dbReference type="AlphaFoldDB" id="A0A9K3E1S2"/>
<evidence type="ECO:0000313" key="1">
    <source>
        <dbReference type="EMBL" id="KAF5765436.1"/>
    </source>
</evidence>
<reference evidence="1" key="1">
    <citation type="journal article" date="2017" name="Nature">
        <title>The sunflower genome provides insights into oil metabolism, flowering and Asterid evolution.</title>
        <authorList>
            <person name="Badouin H."/>
            <person name="Gouzy J."/>
            <person name="Grassa C.J."/>
            <person name="Murat F."/>
            <person name="Staton S.E."/>
            <person name="Cottret L."/>
            <person name="Lelandais-Briere C."/>
            <person name="Owens G.L."/>
            <person name="Carrere S."/>
            <person name="Mayjonade B."/>
            <person name="Legrand L."/>
            <person name="Gill N."/>
            <person name="Kane N.C."/>
            <person name="Bowers J.E."/>
            <person name="Hubner S."/>
            <person name="Bellec A."/>
            <person name="Berard A."/>
            <person name="Berges H."/>
            <person name="Blanchet N."/>
            <person name="Boniface M.C."/>
            <person name="Brunel D."/>
            <person name="Catrice O."/>
            <person name="Chaidir N."/>
            <person name="Claudel C."/>
            <person name="Donnadieu C."/>
            <person name="Faraut T."/>
            <person name="Fievet G."/>
            <person name="Helmstetter N."/>
            <person name="King M."/>
            <person name="Knapp S.J."/>
            <person name="Lai Z."/>
            <person name="Le Paslier M.C."/>
            <person name="Lippi Y."/>
            <person name="Lorenzon L."/>
            <person name="Mandel J.R."/>
            <person name="Marage G."/>
            <person name="Marchand G."/>
            <person name="Marquand E."/>
            <person name="Bret-Mestries E."/>
            <person name="Morien E."/>
            <person name="Nambeesan S."/>
            <person name="Nguyen T."/>
            <person name="Pegot-Espagnet P."/>
            <person name="Pouilly N."/>
            <person name="Raftis F."/>
            <person name="Sallet E."/>
            <person name="Schiex T."/>
            <person name="Thomas J."/>
            <person name="Vandecasteele C."/>
            <person name="Vares D."/>
            <person name="Vear F."/>
            <person name="Vautrin S."/>
            <person name="Crespi M."/>
            <person name="Mangin B."/>
            <person name="Burke J.M."/>
            <person name="Salse J."/>
            <person name="Munos S."/>
            <person name="Vincourt P."/>
            <person name="Rieseberg L.H."/>
            <person name="Langlade N.B."/>
        </authorList>
    </citation>
    <scope>NUCLEOTIDE SEQUENCE</scope>
    <source>
        <tissue evidence="1">Leaves</tissue>
    </source>
</reference>
<sequence length="178" mass="20138">MWSLPCKQGSGTIPLQFLYSKSHNKFVYEGCGNAVVMNESQVLTVCSHCHNESRIDRNNYFGSDCCRTKIPYFLKSYTINISRQDGDDRGCGSAFLVDEYSYVEGRFSEDNNSYVPVSLLWTLPQLSDIYQVACDTGWAEVDLGNGNTMKSWKCSPIYGRISDWQVGNRYIYGGTTCM</sequence>
<gene>
    <name evidence="1" type="ORF">HanXRQr2_Chr15g0703751</name>
</gene>
<comment type="caution">
    <text evidence="1">The sequence shown here is derived from an EMBL/GenBank/DDBJ whole genome shotgun (WGS) entry which is preliminary data.</text>
</comment>
<dbReference type="Gramene" id="mRNA:HanXRQr2_Chr15g0703751">
    <property type="protein sequence ID" value="CDS:HanXRQr2_Chr15g0703751.1"/>
    <property type="gene ID" value="HanXRQr2_Chr15g0703751"/>
</dbReference>
<name>A0A9K3E1S2_HELAN</name>
<dbReference type="Proteomes" id="UP000215914">
    <property type="component" value="Unassembled WGS sequence"/>
</dbReference>
<keyword evidence="2" id="KW-1185">Reference proteome</keyword>